<comment type="caution">
    <text evidence="1">The sequence shown here is derived from an EMBL/GenBank/DDBJ whole genome shotgun (WGS) entry which is preliminary data.</text>
</comment>
<proteinExistence type="predicted"/>
<dbReference type="EMBL" id="LAZR01025330">
    <property type="protein sequence ID" value="KKL72250.1"/>
    <property type="molecule type" value="Genomic_DNA"/>
</dbReference>
<reference evidence="1" key="1">
    <citation type="journal article" date="2015" name="Nature">
        <title>Complex archaea that bridge the gap between prokaryotes and eukaryotes.</title>
        <authorList>
            <person name="Spang A."/>
            <person name="Saw J.H."/>
            <person name="Jorgensen S.L."/>
            <person name="Zaremba-Niedzwiedzka K."/>
            <person name="Martijn J."/>
            <person name="Lind A.E."/>
            <person name="van Eijk R."/>
            <person name="Schleper C."/>
            <person name="Guy L."/>
            <person name="Ettema T.J."/>
        </authorList>
    </citation>
    <scope>NUCLEOTIDE SEQUENCE</scope>
</reference>
<gene>
    <name evidence="1" type="ORF">LCGC14_2086770</name>
</gene>
<evidence type="ECO:0000313" key="1">
    <source>
        <dbReference type="EMBL" id="KKL72250.1"/>
    </source>
</evidence>
<accession>A0A0F9GSB5</accession>
<name>A0A0F9GSB5_9ZZZZ</name>
<sequence>MAMGNNSGPTAAAGTIRTIEAIHMDLCDLRERANVSRLEAQAILGRLIGDETPVAIPATASADAPGIFNALSSLISDVGDELYATHAALCRISEHC</sequence>
<protein>
    <submittedName>
        <fullName evidence="1">Uncharacterized protein</fullName>
    </submittedName>
</protein>
<dbReference type="AlphaFoldDB" id="A0A0F9GSB5"/>
<organism evidence="1">
    <name type="scientific">marine sediment metagenome</name>
    <dbReference type="NCBI Taxonomy" id="412755"/>
    <lineage>
        <taxon>unclassified sequences</taxon>
        <taxon>metagenomes</taxon>
        <taxon>ecological metagenomes</taxon>
    </lineage>
</organism>